<organism evidence="3 4">
    <name type="scientific">Thraustotheca clavata</name>
    <dbReference type="NCBI Taxonomy" id="74557"/>
    <lineage>
        <taxon>Eukaryota</taxon>
        <taxon>Sar</taxon>
        <taxon>Stramenopiles</taxon>
        <taxon>Oomycota</taxon>
        <taxon>Saprolegniomycetes</taxon>
        <taxon>Saprolegniales</taxon>
        <taxon>Achlyaceae</taxon>
        <taxon>Thraustotheca</taxon>
    </lineage>
</organism>
<dbReference type="OrthoDB" id="10431612at2759"/>
<feature type="region of interest" description="Disordered" evidence="2">
    <location>
        <begin position="148"/>
        <end position="201"/>
    </location>
</feature>
<gene>
    <name evidence="3" type="ORF">THRCLA_08824</name>
</gene>
<feature type="compositionally biased region" description="Basic and acidic residues" evidence="2">
    <location>
        <begin position="184"/>
        <end position="201"/>
    </location>
</feature>
<dbReference type="SUPFAM" id="SSF57997">
    <property type="entry name" value="Tropomyosin"/>
    <property type="match status" value="1"/>
</dbReference>
<feature type="compositionally biased region" description="Low complexity" evidence="2">
    <location>
        <begin position="315"/>
        <end position="339"/>
    </location>
</feature>
<comment type="caution">
    <text evidence="3">The sequence shown here is derived from an EMBL/GenBank/DDBJ whole genome shotgun (WGS) entry which is preliminary data.</text>
</comment>
<keyword evidence="1" id="KW-0175">Coiled coil</keyword>
<dbReference type="EMBL" id="JNBS01002367">
    <property type="protein sequence ID" value="OQR91991.1"/>
    <property type="molecule type" value="Genomic_DNA"/>
</dbReference>
<evidence type="ECO:0000256" key="1">
    <source>
        <dbReference type="SAM" id="Coils"/>
    </source>
</evidence>
<accession>A0A1V9Z1Z9</accession>
<name>A0A1V9Z1Z9_9STRA</name>
<evidence type="ECO:0000256" key="2">
    <source>
        <dbReference type="SAM" id="MobiDB-lite"/>
    </source>
</evidence>
<keyword evidence="4" id="KW-1185">Reference proteome</keyword>
<evidence type="ECO:0000313" key="4">
    <source>
        <dbReference type="Proteomes" id="UP000243217"/>
    </source>
</evidence>
<evidence type="ECO:0000313" key="3">
    <source>
        <dbReference type="EMBL" id="OQR91991.1"/>
    </source>
</evidence>
<dbReference type="Proteomes" id="UP000243217">
    <property type="component" value="Unassembled WGS sequence"/>
</dbReference>
<feature type="coiled-coil region" evidence="1">
    <location>
        <begin position="562"/>
        <end position="630"/>
    </location>
</feature>
<proteinExistence type="predicted"/>
<feature type="compositionally biased region" description="Basic and acidic residues" evidence="2">
    <location>
        <begin position="149"/>
        <end position="170"/>
    </location>
</feature>
<sequence>MENDQTTDGGIIRDVAEVPAMDLRFSFHFEQNDPLQSKLNGLETSANIEKIPMQRKMPSQPFTVVDNSHLNEQEKENEKNENEVVNEEAKAIANEAMIEEAKAIANEEMGENVKSDAFIDNDAVNKIDQEEAALITQAKEELNNAILINKEDDNKEERHECNTKSDEDQRNGLLGDLDSAENSTDEKHCSPMDQCAKDSKHDDESYLPVVQCTKWSKAEKDSFVVNACEAKSKEEKNSLTMDQCDAKEIDQCCDAKDNTEEKEPKSPDFKTIDDAASVESIAPPPVPSNPYTIANMYPVKWEDSLPAKPTVNTLKKSQSIKKPSAKPSQSSKTTPKPISLSQTAPAPRTKTHQKQINTIQVTHAAELTKLQVQLECITKERDCTVDRYHRANEEMHQMAQSLQSLQLQAAKFQAEAEAYKSQCTTLQTLVEKEQLANEESKKRASSYQSDMNQFKAKWSVGQGKISALEKEKAVLMSKLDISKQETHRVQANLDTATRRIQKLQAELTTQQTNHSSALSKWKQKKEMLLHENKAQSMRMEKELSHELQMKMKTMEVQTDKKLRDIEDSNQVLRRRNQQLESKLKDAHDQIRILELKTTAVKKQTMTKDSTKHLELEIQMLQRELAAFKQNEKHNKIVTTKAIIPPKQKDMINTASQVSFDPIENNTLQIAELENEINMLKDKLIAKDEHLMSLRELHTKELKLQAQAYKLDKENL</sequence>
<feature type="region of interest" description="Disordered" evidence="2">
    <location>
        <begin position="312"/>
        <end position="354"/>
    </location>
</feature>
<feature type="coiled-coil region" evidence="1">
    <location>
        <begin position="388"/>
        <end position="513"/>
    </location>
</feature>
<reference evidence="3 4" key="1">
    <citation type="journal article" date="2014" name="Genome Biol. Evol.">
        <title>The secreted proteins of Achlya hypogyna and Thraustotheca clavata identify the ancestral oomycete secretome and reveal gene acquisitions by horizontal gene transfer.</title>
        <authorList>
            <person name="Misner I."/>
            <person name="Blouin N."/>
            <person name="Leonard G."/>
            <person name="Richards T.A."/>
            <person name="Lane C.E."/>
        </authorList>
    </citation>
    <scope>NUCLEOTIDE SEQUENCE [LARGE SCALE GENOMIC DNA]</scope>
    <source>
        <strain evidence="3 4">ATCC 34112</strain>
    </source>
</reference>
<dbReference type="AlphaFoldDB" id="A0A1V9Z1Z9"/>
<feature type="coiled-coil region" evidence="1">
    <location>
        <begin position="662"/>
        <end position="689"/>
    </location>
</feature>
<protein>
    <submittedName>
        <fullName evidence="3">Uncharacterized protein</fullName>
    </submittedName>
</protein>